<evidence type="ECO:0000256" key="5">
    <source>
        <dbReference type="ARBA" id="ARBA00023136"/>
    </source>
</evidence>
<organism evidence="8 9">
    <name type="scientific">Pseudooceanicola marinus</name>
    <dbReference type="NCBI Taxonomy" id="396013"/>
    <lineage>
        <taxon>Bacteria</taxon>
        <taxon>Pseudomonadati</taxon>
        <taxon>Pseudomonadota</taxon>
        <taxon>Alphaproteobacteria</taxon>
        <taxon>Rhodobacterales</taxon>
        <taxon>Paracoccaceae</taxon>
        <taxon>Pseudooceanicola</taxon>
    </lineage>
</organism>
<dbReference type="OrthoDB" id="7374604at2"/>
<feature type="transmembrane region" description="Helical" evidence="6">
    <location>
        <begin position="265"/>
        <end position="282"/>
    </location>
</feature>
<protein>
    <submittedName>
        <fullName evidence="8">Riboflavin transporter</fullName>
    </submittedName>
</protein>
<feature type="transmembrane region" description="Helical" evidence="6">
    <location>
        <begin position="69"/>
        <end position="90"/>
    </location>
</feature>
<feature type="transmembrane region" description="Helical" evidence="6">
    <location>
        <begin position="209"/>
        <end position="226"/>
    </location>
</feature>
<feature type="transmembrane region" description="Helical" evidence="6">
    <location>
        <begin position="43"/>
        <end position="62"/>
    </location>
</feature>
<keyword evidence="4 6" id="KW-1133">Transmembrane helix</keyword>
<evidence type="ECO:0000256" key="1">
    <source>
        <dbReference type="ARBA" id="ARBA00004141"/>
    </source>
</evidence>
<comment type="subcellular location">
    <subcellularLocation>
        <location evidence="1">Membrane</location>
        <topology evidence="1">Multi-pass membrane protein</topology>
    </subcellularLocation>
</comment>
<feature type="transmembrane region" description="Helical" evidence="6">
    <location>
        <begin position="238"/>
        <end position="259"/>
    </location>
</feature>
<comment type="similarity">
    <text evidence="2">Belongs to the drug/metabolite transporter (DMT) superfamily. 10 TMS drug/metabolite exporter (DME) (TC 2.A.7.3) family.</text>
</comment>
<evidence type="ECO:0000313" key="8">
    <source>
        <dbReference type="EMBL" id="SLN65285.1"/>
    </source>
</evidence>
<feature type="transmembrane region" description="Helical" evidence="6">
    <location>
        <begin position="152"/>
        <end position="169"/>
    </location>
</feature>
<evidence type="ECO:0000256" key="6">
    <source>
        <dbReference type="SAM" id="Phobius"/>
    </source>
</evidence>
<dbReference type="PANTHER" id="PTHR22911:SF6">
    <property type="entry name" value="SOLUTE CARRIER FAMILY 35 MEMBER G1"/>
    <property type="match status" value="1"/>
</dbReference>
<dbReference type="AlphaFoldDB" id="A0A1X7A0Q0"/>
<feature type="domain" description="EamA" evidence="7">
    <location>
        <begin position="13"/>
        <end position="142"/>
    </location>
</feature>
<feature type="transmembrane region" description="Helical" evidence="6">
    <location>
        <begin position="12"/>
        <end position="31"/>
    </location>
</feature>
<accession>A0A1X7A0Q0</accession>
<sequence>MTGARNSRPVVAVGWMLITGVLFVSVTALVKTLGPSIPAAEGAFLRFLLGLVLMAPVLPRLFRLRLDRATWGLVALRGLLHSGGVALWFFAMARIPIADVTALNYLNPILITLGAALFLGETLAFRRIAAVLVALLGAIIILRPGLREISTGHLAMLGTASFFAGSYLISKRLTDRIEPVLVVALMSVTVSIGLVPLALPVWVTPSLGQLGLLMGVALAATAGHYCMTRAFQVAPMTVTQPVTFLQLIWAVILGAVAFGEPPDPWVMLGGALIIAAVSFITWREAQLKRRRITPPVEATKL</sequence>
<dbReference type="InterPro" id="IPR037185">
    <property type="entry name" value="EmrE-like"/>
</dbReference>
<evidence type="ECO:0000259" key="7">
    <source>
        <dbReference type="Pfam" id="PF00892"/>
    </source>
</evidence>
<dbReference type="Proteomes" id="UP000193963">
    <property type="component" value="Unassembled WGS sequence"/>
</dbReference>
<dbReference type="GO" id="GO:0016020">
    <property type="term" value="C:membrane"/>
    <property type="evidence" value="ECO:0007669"/>
    <property type="project" value="UniProtKB-SubCell"/>
</dbReference>
<feature type="transmembrane region" description="Helical" evidence="6">
    <location>
        <begin position="181"/>
        <end position="203"/>
    </location>
</feature>
<evidence type="ECO:0000256" key="2">
    <source>
        <dbReference type="ARBA" id="ARBA00009853"/>
    </source>
</evidence>
<feature type="transmembrane region" description="Helical" evidence="6">
    <location>
        <begin position="127"/>
        <end position="146"/>
    </location>
</feature>
<keyword evidence="5 6" id="KW-0472">Membrane</keyword>
<dbReference type="RefSeq" id="WP_085889380.1">
    <property type="nucleotide sequence ID" value="NZ_FWFN01000007.1"/>
</dbReference>
<gene>
    <name evidence="8" type="primary">ribN_4</name>
    <name evidence="8" type="ORF">PSM7751_03346</name>
</gene>
<evidence type="ECO:0000256" key="4">
    <source>
        <dbReference type="ARBA" id="ARBA00022989"/>
    </source>
</evidence>
<dbReference type="PANTHER" id="PTHR22911">
    <property type="entry name" value="ACYL-MALONYL CONDENSING ENZYME-RELATED"/>
    <property type="match status" value="1"/>
</dbReference>
<feature type="transmembrane region" description="Helical" evidence="6">
    <location>
        <begin position="102"/>
        <end position="120"/>
    </location>
</feature>
<proteinExistence type="inferred from homology"/>
<reference evidence="8 9" key="1">
    <citation type="submission" date="2017-03" db="EMBL/GenBank/DDBJ databases">
        <authorList>
            <person name="Afonso C.L."/>
            <person name="Miller P.J."/>
            <person name="Scott M.A."/>
            <person name="Spackman E."/>
            <person name="Goraichik I."/>
            <person name="Dimitrov K.M."/>
            <person name="Suarez D.L."/>
            <person name="Swayne D.E."/>
        </authorList>
    </citation>
    <scope>NUCLEOTIDE SEQUENCE [LARGE SCALE GENOMIC DNA]</scope>
    <source>
        <strain evidence="8 9">CECT 7751</strain>
    </source>
</reference>
<name>A0A1X7A0Q0_9RHOB</name>
<dbReference type="Gene3D" id="1.10.3730.20">
    <property type="match status" value="2"/>
</dbReference>
<keyword evidence="9" id="KW-1185">Reference proteome</keyword>
<evidence type="ECO:0000256" key="3">
    <source>
        <dbReference type="ARBA" id="ARBA00022692"/>
    </source>
</evidence>
<dbReference type="EMBL" id="FWFN01000007">
    <property type="protein sequence ID" value="SLN65285.1"/>
    <property type="molecule type" value="Genomic_DNA"/>
</dbReference>
<dbReference type="SUPFAM" id="SSF103481">
    <property type="entry name" value="Multidrug resistance efflux transporter EmrE"/>
    <property type="match status" value="2"/>
</dbReference>
<dbReference type="InterPro" id="IPR000620">
    <property type="entry name" value="EamA_dom"/>
</dbReference>
<evidence type="ECO:0000313" key="9">
    <source>
        <dbReference type="Proteomes" id="UP000193963"/>
    </source>
</evidence>
<feature type="domain" description="EamA" evidence="7">
    <location>
        <begin position="151"/>
        <end position="281"/>
    </location>
</feature>
<dbReference type="Pfam" id="PF00892">
    <property type="entry name" value="EamA"/>
    <property type="match status" value="2"/>
</dbReference>
<keyword evidence="3 6" id="KW-0812">Transmembrane</keyword>